<proteinExistence type="predicted"/>
<dbReference type="PANTHER" id="PTHR43283">
    <property type="entry name" value="BETA-LACTAMASE-RELATED"/>
    <property type="match status" value="1"/>
</dbReference>
<dbReference type="Pfam" id="PF00144">
    <property type="entry name" value="Beta-lactamase"/>
    <property type="match status" value="1"/>
</dbReference>
<gene>
    <name evidence="4" type="ORF">IAC44_07005</name>
</gene>
<dbReference type="Gene3D" id="3.40.710.10">
    <property type="entry name" value="DD-peptidase/beta-lactamase superfamily"/>
    <property type="match status" value="1"/>
</dbReference>
<organism evidence="4 5">
    <name type="scientific">Candidatus Merdimorpha stercoravium</name>
    <dbReference type="NCBI Taxonomy" id="2840863"/>
    <lineage>
        <taxon>Bacteria</taxon>
        <taxon>Pseudomonadati</taxon>
        <taxon>Bacteroidota</taxon>
        <taxon>Flavobacteriia</taxon>
        <taxon>Flavobacteriales</taxon>
        <taxon>Candidatus Merdimorpha</taxon>
    </lineage>
</organism>
<comment type="caution">
    <text evidence="4">The sequence shown here is derived from an EMBL/GenBank/DDBJ whole genome shotgun (WGS) entry which is preliminary data.</text>
</comment>
<accession>A0A9D1KU11</accession>
<keyword evidence="2" id="KW-0732">Signal</keyword>
<dbReference type="InterPro" id="IPR050789">
    <property type="entry name" value="Diverse_Enzym_Activities"/>
</dbReference>
<reference evidence="4" key="2">
    <citation type="journal article" date="2021" name="PeerJ">
        <title>Extensive microbial diversity within the chicken gut microbiome revealed by metagenomics and culture.</title>
        <authorList>
            <person name="Gilroy R."/>
            <person name="Ravi A."/>
            <person name="Getino M."/>
            <person name="Pursley I."/>
            <person name="Horton D.L."/>
            <person name="Alikhan N.F."/>
            <person name="Baker D."/>
            <person name="Gharbi K."/>
            <person name="Hall N."/>
            <person name="Watson M."/>
            <person name="Adriaenssens E.M."/>
            <person name="Foster-Nyarko E."/>
            <person name="Jarju S."/>
            <person name="Secka A."/>
            <person name="Antonio M."/>
            <person name="Oren A."/>
            <person name="Chaudhuri R.R."/>
            <person name="La Ragione R."/>
            <person name="Hildebrand F."/>
            <person name="Pallen M.J."/>
        </authorList>
    </citation>
    <scope>NUCLEOTIDE SEQUENCE</scope>
    <source>
        <strain evidence="4">1383</strain>
    </source>
</reference>
<keyword evidence="1" id="KW-0378">Hydrolase</keyword>
<evidence type="ECO:0000259" key="3">
    <source>
        <dbReference type="Pfam" id="PF00144"/>
    </source>
</evidence>
<dbReference type="AlphaFoldDB" id="A0A9D1KU11"/>
<feature type="chain" id="PRO_5038459567" evidence="2">
    <location>
        <begin position="24"/>
        <end position="403"/>
    </location>
</feature>
<name>A0A9D1KU11_9FLAO</name>
<reference evidence="4" key="1">
    <citation type="submission" date="2020-10" db="EMBL/GenBank/DDBJ databases">
        <authorList>
            <person name="Gilroy R."/>
        </authorList>
    </citation>
    <scope>NUCLEOTIDE SEQUENCE</scope>
    <source>
        <strain evidence="4">1383</strain>
    </source>
</reference>
<dbReference type="InterPro" id="IPR001466">
    <property type="entry name" value="Beta-lactam-related"/>
</dbReference>
<dbReference type="InterPro" id="IPR012338">
    <property type="entry name" value="Beta-lactam/transpept-like"/>
</dbReference>
<evidence type="ECO:0000256" key="2">
    <source>
        <dbReference type="SAM" id="SignalP"/>
    </source>
</evidence>
<dbReference type="SUPFAM" id="SSF56601">
    <property type="entry name" value="beta-lactamase/transpeptidase-like"/>
    <property type="match status" value="1"/>
</dbReference>
<feature type="signal peptide" evidence="2">
    <location>
        <begin position="1"/>
        <end position="23"/>
    </location>
</feature>
<protein>
    <submittedName>
        <fullName evidence="4">Beta-lactamase family protein</fullName>
    </submittedName>
</protein>
<feature type="domain" description="Beta-lactamase-related" evidence="3">
    <location>
        <begin position="44"/>
        <end position="389"/>
    </location>
</feature>
<dbReference type="PANTHER" id="PTHR43283:SF11">
    <property type="entry name" value="BETA-LACTAMASE-RELATED DOMAIN-CONTAINING PROTEIN"/>
    <property type="match status" value="1"/>
</dbReference>
<dbReference type="GO" id="GO:0016787">
    <property type="term" value="F:hydrolase activity"/>
    <property type="evidence" value="ECO:0007669"/>
    <property type="project" value="UniProtKB-KW"/>
</dbReference>
<evidence type="ECO:0000313" key="5">
    <source>
        <dbReference type="Proteomes" id="UP000824161"/>
    </source>
</evidence>
<evidence type="ECO:0000313" key="4">
    <source>
        <dbReference type="EMBL" id="HIT98567.1"/>
    </source>
</evidence>
<evidence type="ECO:0000256" key="1">
    <source>
        <dbReference type="ARBA" id="ARBA00022801"/>
    </source>
</evidence>
<sequence>MKSKFLAAALLCLACAVSFPSQAKGLKKASPESAGMDSERLEKVDQLIYDAIDQGEMPGAVLAVVRGNKLVYLKAYGNKSVVPDTVPMTTNTVFDLASCSKVVGTTMSMMHLLESGGYRLSDPVSQYIPGFQPYVDPETGEETPIRIIDLLTHTSGLPAYASVDKVIETYGKADPDSLMAYICTMPRGFKPTTDYRYSCLNFITLQNVLQNITGELLCDYAQRNVFDVLGMEHTTYRPKASGKTEIMELVAPTTVSADGTVLLGETHDPLARLLNFDNSGNAGVFSSAEDLAILCAALLNGGEINGRRVLGKLTVEAMLREPETTKGIGHTLGWVSYSQNSMNLLDPELTVGHTGYTGTQIILDPVNDVAIILLAHRVHPVDKGNLAPLRGKVANVVAGSIVK</sequence>
<dbReference type="EMBL" id="DVLY01000178">
    <property type="protein sequence ID" value="HIT98567.1"/>
    <property type="molecule type" value="Genomic_DNA"/>
</dbReference>
<dbReference type="Proteomes" id="UP000824161">
    <property type="component" value="Unassembled WGS sequence"/>
</dbReference>